<sequence>MATCKSQKYTGRVAVLEYAIGCGDAMPTAAEWKRLGAMRAKELTIEWETNDSTADDSIGALREDIASFQTLSVSGDGTLKASGAGAAALIALTKHVVRPDATGGQPVAWIRLTFPDLTFIFYAIVTNMSRSAPYDDVATYSFEASATASDFGLIVEDTPDPDAEDVASVTVTPATGAIPVGGTVALSTVVAPAGAPQGIVYQSSDTSIATVTQAGLVTGVGEGVAEITVRSLADGTKSDIAEITITA</sequence>
<gene>
    <name evidence="2" type="ORF">SAMEA3906487_03872</name>
</gene>
<dbReference type="AlphaFoldDB" id="A0A157RXZ1"/>
<accession>A0A157RXZ1</accession>
<dbReference type="Gene3D" id="2.60.40.1080">
    <property type="match status" value="1"/>
</dbReference>
<dbReference type="Proteomes" id="UP000076825">
    <property type="component" value="Chromosome 1"/>
</dbReference>
<dbReference type="PATRIC" id="fig|123899.6.peg.3871"/>
<dbReference type="RefSeq" id="WP_063492410.1">
    <property type="nucleotide sequence ID" value="NZ_CP016340.1"/>
</dbReference>
<dbReference type="STRING" id="123899.SAMEA3906487_03872"/>
<evidence type="ECO:0000259" key="1">
    <source>
        <dbReference type="SMART" id="SM00635"/>
    </source>
</evidence>
<name>A0A157RXZ1_9BORD</name>
<feature type="domain" description="BIG2" evidence="1">
    <location>
        <begin position="165"/>
        <end position="242"/>
    </location>
</feature>
<dbReference type="SUPFAM" id="SSF49373">
    <property type="entry name" value="Invasin/intimin cell-adhesion fragments"/>
    <property type="match status" value="1"/>
</dbReference>
<protein>
    <submittedName>
        <fullName evidence="2">Phage major tail protein 2</fullName>
    </submittedName>
</protein>
<dbReference type="InterPro" id="IPR003343">
    <property type="entry name" value="Big_2"/>
</dbReference>
<dbReference type="InterPro" id="IPR008964">
    <property type="entry name" value="Invasin/intimin_cell_adhesion"/>
</dbReference>
<dbReference type="KEGG" id="btrm:SAMEA390648703872"/>
<dbReference type="OrthoDB" id="6628365at2"/>
<dbReference type="SMART" id="SM00635">
    <property type="entry name" value="BID_2"/>
    <property type="match status" value="1"/>
</dbReference>
<evidence type="ECO:0000313" key="3">
    <source>
        <dbReference type="Proteomes" id="UP000076825"/>
    </source>
</evidence>
<dbReference type="GeneID" id="56588897"/>
<evidence type="ECO:0000313" key="2">
    <source>
        <dbReference type="EMBL" id="SAI73845.1"/>
    </source>
</evidence>
<organism evidence="2 3">
    <name type="scientific">Bordetella trematum</name>
    <dbReference type="NCBI Taxonomy" id="123899"/>
    <lineage>
        <taxon>Bacteria</taxon>
        <taxon>Pseudomonadati</taxon>
        <taxon>Pseudomonadota</taxon>
        <taxon>Betaproteobacteria</taxon>
        <taxon>Burkholderiales</taxon>
        <taxon>Alcaligenaceae</taxon>
        <taxon>Bordetella</taxon>
    </lineage>
</organism>
<dbReference type="Pfam" id="PF02368">
    <property type="entry name" value="Big_2"/>
    <property type="match status" value="1"/>
</dbReference>
<proteinExistence type="predicted"/>
<keyword evidence="3" id="KW-1185">Reference proteome</keyword>
<dbReference type="EMBL" id="LT546645">
    <property type="protein sequence ID" value="SAI73845.1"/>
    <property type="molecule type" value="Genomic_DNA"/>
</dbReference>
<reference evidence="2 3" key="1">
    <citation type="submission" date="2016-04" db="EMBL/GenBank/DDBJ databases">
        <authorList>
            <consortium name="Pathogen Informatics"/>
        </authorList>
    </citation>
    <scope>NUCLEOTIDE SEQUENCE [LARGE SCALE GENOMIC DNA]</scope>
    <source>
        <strain evidence="2 3">H044680328</strain>
    </source>
</reference>